<gene>
    <name evidence="1" type="ORF">Scaly_2636000</name>
</gene>
<reference evidence="1" key="1">
    <citation type="submission" date="2020-06" db="EMBL/GenBank/DDBJ databases">
        <authorList>
            <person name="Li T."/>
            <person name="Hu X."/>
            <person name="Zhang T."/>
            <person name="Song X."/>
            <person name="Zhang H."/>
            <person name="Dai N."/>
            <person name="Sheng W."/>
            <person name="Hou X."/>
            <person name="Wei L."/>
        </authorList>
    </citation>
    <scope>NUCLEOTIDE SEQUENCE</scope>
    <source>
        <strain evidence="1">KEN8</strain>
        <tissue evidence="1">Leaf</tissue>
    </source>
</reference>
<comment type="caution">
    <text evidence="1">The sequence shown here is derived from an EMBL/GenBank/DDBJ whole genome shotgun (WGS) entry which is preliminary data.</text>
</comment>
<dbReference type="EMBL" id="JACGWM010001574">
    <property type="protein sequence ID" value="KAL0291476.1"/>
    <property type="molecule type" value="Genomic_DNA"/>
</dbReference>
<name>A0AAW2JBX7_9LAMI</name>
<organism evidence="1">
    <name type="scientific">Sesamum calycinum</name>
    <dbReference type="NCBI Taxonomy" id="2727403"/>
    <lineage>
        <taxon>Eukaryota</taxon>
        <taxon>Viridiplantae</taxon>
        <taxon>Streptophyta</taxon>
        <taxon>Embryophyta</taxon>
        <taxon>Tracheophyta</taxon>
        <taxon>Spermatophyta</taxon>
        <taxon>Magnoliopsida</taxon>
        <taxon>eudicotyledons</taxon>
        <taxon>Gunneridae</taxon>
        <taxon>Pentapetalae</taxon>
        <taxon>asterids</taxon>
        <taxon>lamiids</taxon>
        <taxon>Lamiales</taxon>
        <taxon>Pedaliaceae</taxon>
        <taxon>Sesamum</taxon>
    </lineage>
</organism>
<dbReference type="AlphaFoldDB" id="A0AAW2JBX7"/>
<accession>A0AAW2JBX7</accession>
<proteinExistence type="predicted"/>
<protein>
    <submittedName>
        <fullName evidence="1">Uncharacterized protein</fullName>
    </submittedName>
</protein>
<reference evidence="1" key="2">
    <citation type="journal article" date="2024" name="Plant">
        <title>Genomic evolution and insights into agronomic trait innovations of Sesamum species.</title>
        <authorList>
            <person name="Miao H."/>
            <person name="Wang L."/>
            <person name="Qu L."/>
            <person name="Liu H."/>
            <person name="Sun Y."/>
            <person name="Le M."/>
            <person name="Wang Q."/>
            <person name="Wei S."/>
            <person name="Zheng Y."/>
            <person name="Lin W."/>
            <person name="Duan Y."/>
            <person name="Cao H."/>
            <person name="Xiong S."/>
            <person name="Wang X."/>
            <person name="Wei L."/>
            <person name="Li C."/>
            <person name="Ma Q."/>
            <person name="Ju M."/>
            <person name="Zhao R."/>
            <person name="Li G."/>
            <person name="Mu C."/>
            <person name="Tian Q."/>
            <person name="Mei H."/>
            <person name="Zhang T."/>
            <person name="Gao T."/>
            <person name="Zhang H."/>
        </authorList>
    </citation>
    <scope>NUCLEOTIDE SEQUENCE</scope>
    <source>
        <strain evidence="1">KEN8</strain>
    </source>
</reference>
<sequence>MTIHLGHVLPKVLRRNGFPQRWNGLVANVVSRCWFSVLVNDEHAGFLHSTCGLRQRDPLSPALFVHAADYLSRGLDRLFAAHPTMYYQAPSRIRVSHLAYASRPYGRNTCMVATIEICIRLLCLITLIIPRFGIASVAFEMWRSLFSSGPWTICQIPITAGHGNKIVWTGSSAGDFSTNRPRRLFDKPHLGGSYWQIFGTVPCSLNFSFYYEMVSHLFIESTAMQGVWQHFAALFWLCLCDTGSLTHMVHCWWYSTPFHSDLHIRTLIPFLILWFTLTQRNATVPRAPNIMRWCAPSLSWFKLNTNGSSFRNPGLAGAAGIIKDSAGPLGGGGGCHGDDYALTVPCFWEVGGTTSDYAYCTSPTIASGGRSTRFQGGEWAADHLEKETGSPSPSPGVMMVSQLGPVVFGGGFCGWFWNNGNNTWGRWVFSVRIGVRQTPRLDTGGFLKKKKKEAKKGPRRLVRSY</sequence>
<evidence type="ECO:0000313" key="1">
    <source>
        <dbReference type="EMBL" id="KAL0291476.1"/>
    </source>
</evidence>